<dbReference type="VEuPathDB" id="FungiDB:H310_13294"/>
<organism evidence="1">
    <name type="scientific">Aphanomyces invadans</name>
    <dbReference type="NCBI Taxonomy" id="157072"/>
    <lineage>
        <taxon>Eukaryota</taxon>
        <taxon>Sar</taxon>
        <taxon>Stramenopiles</taxon>
        <taxon>Oomycota</taxon>
        <taxon>Saprolegniomycetes</taxon>
        <taxon>Saprolegniales</taxon>
        <taxon>Verrucalvaceae</taxon>
        <taxon>Aphanomyces</taxon>
    </lineage>
</organism>
<accession>A0A024TEG4</accession>
<protein>
    <submittedName>
        <fullName evidence="1">Uncharacterized protein</fullName>
    </submittedName>
</protein>
<dbReference type="EMBL" id="KI914000">
    <property type="protein sequence ID" value="ETV92408.1"/>
    <property type="molecule type" value="Genomic_DNA"/>
</dbReference>
<sequence length="146" mass="16032">MFFLQSLSKGELELRLEEGSVSFRPWRWHGAGRCRRLHRLHVVRCKSVGSSLLRIEFALLLVVLGSVKRTQRVGRAVFLDRSLGGTGGARVHAQTTKGASHRRCSRVGAAIIVRKMLVCALTSCHSKARPRTLEGRCGSAQGTPAT</sequence>
<dbReference type="AlphaFoldDB" id="A0A024TEG4"/>
<dbReference type="GeneID" id="20090344"/>
<reference evidence="1" key="1">
    <citation type="submission" date="2013-12" db="EMBL/GenBank/DDBJ databases">
        <title>The Genome Sequence of Aphanomyces invadans NJM9701.</title>
        <authorList>
            <consortium name="The Broad Institute Genomics Platform"/>
            <person name="Russ C."/>
            <person name="Tyler B."/>
            <person name="van West P."/>
            <person name="Dieguez-Uribeondo J."/>
            <person name="Young S.K."/>
            <person name="Zeng Q."/>
            <person name="Gargeya S."/>
            <person name="Fitzgerald M."/>
            <person name="Abouelleil A."/>
            <person name="Alvarado L."/>
            <person name="Chapman S.B."/>
            <person name="Gainer-Dewar J."/>
            <person name="Goldberg J."/>
            <person name="Griggs A."/>
            <person name="Gujja S."/>
            <person name="Hansen M."/>
            <person name="Howarth C."/>
            <person name="Imamovic A."/>
            <person name="Ireland A."/>
            <person name="Larimer J."/>
            <person name="McCowan C."/>
            <person name="Murphy C."/>
            <person name="Pearson M."/>
            <person name="Poon T.W."/>
            <person name="Priest M."/>
            <person name="Roberts A."/>
            <person name="Saif S."/>
            <person name="Shea T."/>
            <person name="Sykes S."/>
            <person name="Wortman J."/>
            <person name="Nusbaum C."/>
            <person name="Birren B."/>
        </authorList>
    </citation>
    <scope>NUCLEOTIDE SEQUENCE [LARGE SCALE GENOMIC DNA]</scope>
    <source>
        <strain evidence="1">NJM9701</strain>
    </source>
</reference>
<dbReference type="RefSeq" id="XP_008878959.1">
    <property type="nucleotide sequence ID" value="XM_008880737.1"/>
</dbReference>
<gene>
    <name evidence="1" type="ORF">H310_13294</name>
</gene>
<evidence type="ECO:0000313" key="1">
    <source>
        <dbReference type="EMBL" id="ETV92408.1"/>
    </source>
</evidence>
<proteinExistence type="predicted"/>
<name>A0A024TEG4_9STRA</name>